<keyword evidence="3" id="KW-1185">Reference proteome</keyword>
<dbReference type="InterPro" id="IPR002035">
    <property type="entry name" value="VWF_A"/>
</dbReference>
<protein>
    <recommendedName>
        <fullName evidence="1">VWFA domain-containing protein</fullName>
    </recommendedName>
</protein>
<reference evidence="2 3" key="1">
    <citation type="submission" date="2016-11" db="EMBL/GenBank/DDBJ databases">
        <title>The macronuclear genome of Stentor coeruleus: a giant cell with tiny introns.</title>
        <authorList>
            <person name="Slabodnick M."/>
            <person name="Ruby J.G."/>
            <person name="Reiff S.B."/>
            <person name="Swart E.C."/>
            <person name="Gosai S."/>
            <person name="Prabakaran S."/>
            <person name="Witkowska E."/>
            <person name="Larue G.E."/>
            <person name="Fisher S."/>
            <person name="Freeman R.M."/>
            <person name="Gunawardena J."/>
            <person name="Chu W."/>
            <person name="Stover N.A."/>
            <person name="Gregory B.D."/>
            <person name="Nowacki M."/>
            <person name="Derisi J."/>
            <person name="Roy S.W."/>
            <person name="Marshall W.F."/>
            <person name="Sood P."/>
        </authorList>
    </citation>
    <scope>NUCLEOTIDE SEQUENCE [LARGE SCALE GENOMIC DNA]</scope>
    <source>
        <strain evidence="2">WM001</strain>
    </source>
</reference>
<feature type="domain" description="VWFA" evidence="1">
    <location>
        <begin position="125"/>
        <end position="309"/>
    </location>
</feature>
<dbReference type="InterPro" id="IPR051266">
    <property type="entry name" value="CLCR"/>
</dbReference>
<accession>A0A1R2BXW5</accession>
<sequence length="524" mass="59739">MGNNCCRGDDLYYDNPSQSRDIFKVNDLQPVFTSYPVTSLVPGGPQNPQIYNINAYVPRNYPLEKDDEVLPQLQLNNPDRPPYVIDVSLQFAWMSFKPKNDHHDIPCALVLNAPEQPFNLRAGVDIICVIDVSGSMEEDEKLILVKRTLNFMINNLSEIDRLCIISFNDRAQKLMPLTVMNNYGKTMAATVVSYLRAGGGTNIVEGLQTALTVAQNRNMLNYTLDIMMLSDGVDNHQESSLYRARDCFMRFDQLNMSYSVHAFGYGHSHDSELLGDIAHIKNGGFYYVEEAEDIKHAFSHCLGEILSVVARDIRISLVVQPCPIPFTLSQVHSECGTMNFRMPNISSGTSKEAIFILSLPPCRVAIQDILINPFPASISFIMVNTGEIVNQERDLSIEIRNNSRNIELYKGVMIHFYRVKTAECLRIAGELGAQHRFDEARDVLSNGIHILKKSEYHNDAFVKHLIRDLENSKHKLRGHHTCHRGGHTHFRHIHHGHWAKRGEKHDFYNNERQRNLKNQAQNFF</sequence>
<dbReference type="EMBL" id="MPUH01000372">
    <property type="protein sequence ID" value="OMJ81650.1"/>
    <property type="molecule type" value="Genomic_DNA"/>
</dbReference>
<dbReference type="Proteomes" id="UP000187209">
    <property type="component" value="Unassembled WGS sequence"/>
</dbReference>
<dbReference type="OrthoDB" id="309945at2759"/>
<evidence type="ECO:0000313" key="2">
    <source>
        <dbReference type="EMBL" id="OMJ81650.1"/>
    </source>
</evidence>
<evidence type="ECO:0000313" key="3">
    <source>
        <dbReference type="Proteomes" id="UP000187209"/>
    </source>
</evidence>
<dbReference type="PANTHER" id="PTHR10579">
    <property type="entry name" value="CALCIUM-ACTIVATED CHLORIDE CHANNEL REGULATOR"/>
    <property type="match status" value="1"/>
</dbReference>
<comment type="caution">
    <text evidence="2">The sequence shown here is derived from an EMBL/GenBank/DDBJ whole genome shotgun (WGS) entry which is preliminary data.</text>
</comment>
<evidence type="ECO:0000259" key="1">
    <source>
        <dbReference type="PROSITE" id="PS50234"/>
    </source>
</evidence>
<dbReference type="AlphaFoldDB" id="A0A1R2BXW5"/>
<dbReference type="InterPro" id="IPR036465">
    <property type="entry name" value="vWFA_dom_sf"/>
</dbReference>
<dbReference type="PANTHER" id="PTHR10579:SF43">
    <property type="entry name" value="ZINC FINGER (C3HC4-TYPE RING FINGER) FAMILY PROTEIN"/>
    <property type="match status" value="1"/>
</dbReference>
<dbReference type="PROSITE" id="PS50234">
    <property type="entry name" value="VWFA"/>
    <property type="match status" value="1"/>
</dbReference>
<gene>
    <name evidence="2" type="ORF">SteCoe_17868</name>
</gene>
<dbReference type="SUPFAM" id="SSF53300">
    <property type="entry name" value="vWA-like"/>
    <property type="match status" value="1"/>
</dbReference>
<proteinExistence type="predicted"/>
<dbReference type="SMART" id="SM00327">
    <property type="entry name" value="VWA"/>
    <property type="match status" value="1"/>
</dbReference>
<dbReference type="Gene3D" id="3.40.50.410">
    <property type="entry name" value="von Willebrand factor, type A domain"/>
    <property type="match status" value="1"/>
</dbReference>
<organism evidence="2 3">
    <name type="scientific">Stentor coeruleus</name>
    <dbReference type="NCBI Taxonomy" id="5963"/>
    <lineage>
        <taxon>Eukaryota</taxon>
        <taxon>Sar</taxon>
        <taxon>Alveolata</taxon>
        <taxon>Ciliophora</taxon>
        <taxon>Postciliodesmatophora</taxon>
        <taxon>Heterotrichea</taxon>
        <taxon>Heterotrichida</taxon>
        <taxon>Stentoridae</taxon>
        <taxon>Stentor</taxon>
    </lineage>
</organism>
<name>A0A1R2BXW5_9CILI</name>
<dbReference type="Pfam" id="PF00092">
    <property type="entry name" value="VWA"/>
    <property type="match status" value="1"/>
</dbReference>